<evidence type="ECO:0000313" key="1">
    <source>
        <dbReference type="EMBL" id="MDI9256877.1"/>
    </source>
</evidence>
<sequence>MAKDLTQEEIQAGTQNGIKKYEHLDFLGKYAMYMGVAQLLEFGLKKLHEEKYGNTLEEMERWTLGKTKDKLAAKGLRPDFIHFLESVVKSRNYIAHEILANFALMRSITDNLETSHYSKDERILDKAILELEQLIFLFDWTNQNNGW</sequence>
<dbReference type="Proteomes" id="UP001230035">
    <property type="component" value="Unassembled WGS sequence"/>
</dbReference>
<accession>A0ABT6XPW4</accession>
<reference evidence="1 2" key="1">
    <citation type="submission" date="2023-05" db="EMBL/GenBank/DDBJ databases">
        <title>Flavobacterium sedimenti sp. nov., isolated from the sediment.</title>
        <authorList>
            <person name="Wu N."/>
        </authorList>
    </citation>
    <scope>NUCLEOTIDE SEQUENCE [LARGE SCALE GENOMIC DNA]</scope>
    <source>
        <strain evidence="1 2">YZ-48</strain>
    </source>
</reference>
<dbReference type="RefSeq" id="WP_283238562.1">
    <property type="nucleotide sequence ID" value="NZ_JASGBP010000002.1"/>
</dbReference>
<evidence type="ECO:0000313" key="2">
    <source>
        <dbReference type="Proteomes" id="UP001230035"/>
    </source>
</evidence>
<gene>
    <name evidence="1" type="ORF">QHT84_05560</name>
</gene>
<name>A0ABT6XPW4_9FLAO</name>
<dbReference type="EMBL" id="JASGBP010000002">
    <property type="protein sequence ID" value="MDI9256877.1"/>
    <property type="molecule type" value="Genomic_DNA"/>
</dbReference>
<comment type="caution">
    <text evidence="1">The sequence shown here is derived from an EMBL/GenBank/DDBJ whole genome shotgun (WGS) entry which is preliminary data.</text>
</comment>
<organism evidence="1 2">
    <name type="scientific">Flavobacterium sedimenticola</name>
    <dbReference type="NCBI Taxonomy" id="3043286"/>
    <lineage>
        <taxon>Bacteria</taxon>
        <taxon>Pseudomonadati</taxon>
        <taxon>Bacteroidota</taxon>
        <taxon>Flavobacteriia</taxon>
        <taxon>Flavobacteriales</taxon>
        <taxon>Flavobacteriaceae</taxon>
        <taxon>Flavobacterium</taxon>
    </lineage>
</organism>
<proteinExistence type="predicted"/>
<evidence type="ECO:0008006" key="3">
    <source>
        <dbReference type="Google" id="ProtNLM"/>
    </source>
</evidence>
<keyword evidence="2" id="KW-1185">Reference proteome</keyword>
<protein>
    <recommendedName>
        <fullName evidence="3">DUF4924 domain-containing protein</fullName>
    </recommendedName>
</protein>